<reference evidence="2 3" key="1">
    <citation type="journal article" date="2016" name="Nat. Commun.">
        <title>Extremotolerant tardigrade genome and improved radiotolerance of human cultured cells by tardigrade-unique protein.</title>
        <authorList>
            <person name="Hashimoto T."/>
            <person name="Horikawa D.D."/>
            <person name="Saito Y."/>
            <person name="Kuwahara H."/>
            <person name="Kozuka-Hata H."/>
            <person name="Shin-I T."/>
            <person name="Minakuchi Y."/>
            <person name="Ohishi K."/>
            <person name="Motoyama A."/>
            <person name="Aizu T."/>
            <person name="Enomoto A."/>
            <person name="Kondo K."/>
            <person name="Tanaka S."/>
            <person name="Hara Y."/>
            <person name="Koshikawa S."/>
            <person name="Sagara H."/>
            <person name="Miura T."/>
            <person name="Yokobori S."/>
            <person name="Miyagawa K."/>
            <person name="Suzuki Y."/>
            <person name="Kubo T."/>
            <person name="Oyama M."/>
            <person name="Kohara Y."/>
            <person name="Fujiyama A."/>
            <person name="Arakawa K."/>
            <person name="Katayama T."/>
            <person name="Toyoda A."/>
            <person name="Kunieda T."/>
        </authorList>
    </citation>
    <scope>NUCLEOTIDE SEQUENCE [LARGE SCALE GENOMIC DNA]</scope>
    <source>
        <strain evidence="2 3">YOKOZUNA-1</strain>
    </source>
</reference>
<protein>
    <submittedName>
        <fullName evidence="2">Uncharacterized protein</fullName>
    </submittedName>
</protein>
<dbReference type="AlphaFoldDB" id="A0A1D1VMY0"/>
<gene>
    <name evidence="2" type="primary">RvY_11870-1</name>
    <name evidence="2" type="synonym">RvY_11870.1</name>
    <name evidence="2" type="ORF">RvY_11870</name>
</gene>
<organism evidence="2 3">
    <name type="scientific">Ramazzottius varieornatus</name>
    <name type="common">Water bear</name>
    <name type="synonym">Tardigrade</name>
    <dbReference type="NCBI Taxonomy" id="947166"/>
    <lineage>
        <taxon>Eukaryota</taxon>
        <taxon>Metazoa</taxon>
        <taxon>Ecdysozoa</taxon>
        <taxon>Tardigrada</taxon>
        <taxon>Eutardigrada</taxon>
        <taxon>Parachela</taxon>
        <taxon>Hypsibioidea</taxon>
        <taxon>Ramazzottiidae</taxon>
        <taxon>Ramazzottius</taxon>
    </lineage>
</organism>
<sequence length="187" mass="21559">MTADDSKGNDPLQRQQRRDATVSREVYRNQGNRAYRLSDSQNYGFVPGDQRNVQPYFGSPQTEVNREASFAPSDDHHLDIPRQGLEKVMVTHTPVQQPRAPVEELRAPVEDLRAPMEEHRAPRSEAETTASPVYSVGRLNQQWDISHQQYVSDNVMEKITVIHRKLRQVDRSTRMNTATLLTMYRQS</sequence>
<dbReference type="EMBL" id="BDGG01000007">
    <property type="protein sequence ID" value="GAV01108.1"/>
    <property type="molecule type" value="Genomic_DNA"/>
</dbReference>
<evidence type="ECO:0000313" key="3">
    <source>
        <dbReference type="Proteomes" id="UP000186922"/>
    </source>
</evidence>
<proteinExistence type="predicted"/>
<evidence type="ECO:0000313" key="2">
    <source>
        <dbReference type="EMBL" id="GAV01108.1"/>
    </source>
</evidence>
<feature type="region of interest" description="Disordered" evidence="1">
    <location>
        <begin position="1"/>
        <end position="46"/>
    </location>
</feature>
<comment type="caution">
    <text evidence="2">The sequence shown here is derived from an EMBL/GenBank/DDBJ whole genome shotgun (WGS) entry which is preliminary data.</text>
</comment>
<dbReference type="Proteomes" id="UP000186922">
    <property type="component" value="Unassembled WGS sequence"/>
</dbReference>
<feature type="compositionally biased region" description="Basic and acidic residues" evidence="1">
    <location>
        <begin position="16"/>
        <end position="27"/>
    </location>
</feature>
<keyword evidence="3" id="KW-1185">Reference proteome</keyword>
<accession>A0A1D1VMY0</accession>
<evidence type="ECO:0000256" key="1">
    <source>
        <dbReference type="SAM" id="MobiDB-lite"/>
    </source>
</evidence>
<name>A0A1D1VMY0_RAMVA</name>